<comment type="function">
    <text evidence="1 11">Transcription elongation factor implicated in the maintenance of proper chromatin structure in actively transcribed regions.</text>
</comment>
<keyword evidence="6 11" id="KW-0863">Zinc-finger</keyword>
<keyword evidence="9 11" id="KW-0804">Transcription</keyword>
<dbReference type="InterPro" id="IPR038567">
    <property type="entry name" value="T_Elf1_sf"/>
</dbReference>
<organism evidence="12 13">
    <name type="scientific">Chlorella vulgaris</name>
    <name type="common">Green alga</name>
    <dbReference type="NCBI Taxonomy" id="3077"/>
    <lineage>
        <taxon>Eukaryota</taxon>
        <taxon>Viridiplantae</taxon>
        <taxon>Chlorophyta</taxon>
        <taxon>core chlorophytes</taxon>
        <taxon>Trebouxiophyceae</taxon>
        <taxon>Chlorellales</taxon>
        <taxon>Chlorellaceae</taxon>
        <taxon>Chlorella clade</taxon>
        <taxon>Chlorella</taxon>
    </lineage>
</organism>
<dbReference type="InterPro" id="IPR007808">
    <property type="entry name" value="Elf1"/>
</dbReference>
<evidence type="ECO:0000256" key="5">
    <source>
        <dbReference type="ARBA" id="ARBA00022723"/>
    </source>
</evidence>
<gene>
    <name evidence="12" type="ORF">D9Q98_008498</name>
</gene>
<evidence type="ECO:0000256" key="10">
    <source>
        <dbReference type="ARBA" id="ARBA00023242"/>
    </source>
</evidence>
<comment type="similarity">
    <text evidence="3 11">Belongs to the ELOF1 family.</text>
</comment>
<dbReference type="GO" id="GO:0006368">
    <property type="term" value="P:transcription elongation by RNA polymerase II"/>
    <property type="evidence" value="ECO:0007669"/>
    <property type="project" value="TreeGrafter"/>
</dbReference>
<accession>A0A9D4YU07</accession>
<dbReference type="PANTHER" id="PTHR20934">
    <property type="entry name" value="TRANSCRIPTION ELONGATION FACTOR 1 HOMOLOG"/>
    <property type="match status" value="1"/>
</dbReference>
<dbReference type="GO" id="GO:0008270">
    <property type="term" value="F:zinc ion binding"/>
    <property type="evidence" value="ECO:0007669"/>
    <property type="project" value="UniProtKB-KW"/>
</dbReference>
<keyword evidence="10 11" id="KW-0539">Nucleus</keyword>
<evidence type="ECO:0000256" key="1">
    <source>
        <dbReference type="ARBA" id="ARBA00003357"/>
    </source>
</evidence>
<dbReference type="AlphaFoldDB" id="A0A9D4YU07"/>
<keyword evidence="5 11" id="KW-0479">Metal-binding</keyword>
<dbReference type="PANTHER" id="PTHR20934:SF0">
    <property type="entry name" value="TRANSCRIPTION ELONGATION FACTOR 1 HOMOLOG"/>
    <property type="match status" value="1"/>
</dbReference>
<reference evidence="12" key="2">
    <citation type="submission" date="2020-11" db="EMBL/GenBank/DDBJ databases">
        <authorList>
            <person name="Cecchin M."/>
            <person name="Marcolungo L."/>
            <person name="Rossato M."/>
            <person name="Girolomoni L."/>
            <person name="Cosentino E."/>
            <person name="Cuine S."/>
            <person name="Li-Beisson Y."/>
            <person name="Delledonne M."/>
            <person name="Ballottari M."/>
        </authorList>
    </citation>
    <scope>NUCLEOTIDE SEQUENCE</scope>
    <source>
        <strain evidence="12">211/11P</strain>
        <tissue evidence="12">Whole cell</tissue>
    </source>
</reference>
<comment type="caution">
    <text evidence="12">The sequence shown here is derived from an EMBL/GenBank/DDBJ whole genome shotgun (WGS) entry which is preliminary data.</text>
</comment>
<comment type="subcellular location">
    <subcellularLocation>
        <location evidence="2 11">Nucleus</location>
    </subcellularLocation>
</comment>
<evidence type="ECO:0000256" key="3">
    <source>
        <dbReference type="ARBA" id="ARBA00009730"/>
    </source>
</evidence>
<sequence length="89" mass="9987">MGKRKSSAKAPPKKARPKLQTVFACPLCNADKSVSCEMSRDTNIGGVKCNQCKAEWTMKIHQLSEPIDVYSEWIDACEAEDLLQQQEQD</sequence>
<dbReference type="GO" id="GO:0008023">
    <property type="term" value="C:transcription elongation factor complex"/>
    <property type="evidence" value="ECO:0007669"/>
    <property type="project" value="TreeGrafter"/>
</dbReference>
<dbReference type="Proteomes" id="UP001055712">
    <property type="component" value="Unassembled WGS sequence"/>
</dbReference>
<dbReference type="GO" id="GO:0000993">
    <property type="term" value="F:RNA polymerase II complex binding"/>
    <property type="evidence" value="ECO:0007669"/>
    <property type="project" value="TreeGrafter"/>
</dbReference>
<evidence type="ECO:0000256" key="7">
    <source>
        <dbReference type="ARBA" id="ARBA00022833"/>
    </source>
</evidence>
<evidence type="ECO:0000313" key="13">
    <source>
        <dbReference type="Proteomes" id="UP001055712"/>
    </source>
</evidence>
<name>A0A9D4YU07_CHLVU</name>
<dbReference type="Gene3D" id="2.20.25.190">
    <property type="match status" value="1"/>
</dbReference>
<keyword evidence="8 11" id="KW-0805">Transcription regulation</keyword>
<keyword evidence="13" id="KW-1185">Reference proteome</keyword>
<dbReference type="OrthoDB" id="445983at2759"/>
<dbReference type="Pfam" id="PF05129">
    <property type="entry name" value="Zn_ribbon_Elf1"/>
    <property type="match status" value="1"/>
</dbReference>
<protein>
    <recommendedName>
        <fullName evidence="4 11">Transcription elongation factor 1 homolog</fullName>
    </recommendedName>
</protein>
<proteinExistence type="inferred from homology"/>
<evidence type="ECO:0000256" key="4">
    <source>
        <dbReference type="ARBA" id="ARBA00014973"/>
    </source>
</evidence>
<evidence type="ECO:0000256" key="2">
    <source>
        <dbReference type="ARBA" id="ARBA00004123"/>
    </source>
</evidence>
<evidence type="ECO:0000256" key="11">
    <source>
        <dbReference type="RuleBase" id="RU364033"/>
    </source>
</evidence>
<evidence type="ECO:0000313" key="12">
    <source>
        <dbReference type="EMBL" id="KAI3426119.1"/>
    </source>
</evidence>
<dbReference type="FunFam" id="2.20.25.190:FF:000001">
    <property type="entry name" value="Transcription elongation factor 1 homolog"/>
    <property type="match status" value="1"/>
</dbReference>
<evidence type="ECO:0000256" key="8">
    <source>
        <dbReference type="ARBA" id="ARBA00023015"/>
    </source>
</evidence>
<evidence type="ECO:0000256" key="9">
    <source>
        <dbReference type="ARBA" id="ARBA00023163"/>
    </source>
</evidence>
<keyword evidence="7 11" id="KW-0862">Zinc</keyword>
<dbReference type="EMBL" id="SIDB01000011">
    <property type="protein sequence ID" value="KAI3426119.1"/>
    <property type="molecule type" value="Genomic_DNA"/>
</dbReference>
<dbReference type="SUPFAM" id="SSF57783">
    <property type="entry name" value="Zinc beta-ribbon"/>
    <property type="match status" value="1"/>
</dbReference>
<reference evidence="12" key="1">
    <citation type="journal article" date="2019" name="Plant J.">
        <title>Chlorella vulgaris genome assembly and annotation reveals the molecular basis for metabolic acclimation to high light conditions.</title>
        <authorList>
            <person name="Cecchin M."/>
            <person name="Marcolungo L."/>
            <person name="Rossato M."/>
            <person name="Girolomoni L."/>
            <person name="Cosentino E."/>
            <person name="Cuine S."/>
            <person name="Li-Beisson Y."/>
            <person name="Delledonne M."/>
            <person name="Ballottari M."/>
        </authorList>
    </citation>
    <scope>NUCLEOTIDE SEQUENCE</scope>
    <source>
        <strain evidence="12">211/11P</strain>
    </source>
</reference>
<evidence type="ECO:0000256" key="6">
    <source>
        <dbReference type="ARBA" id="ARBA00022771"/>
    </source>
</evidence>